<comment type="caution">
    <text evidence="2">The sequence shown here is derived from an EMBL/GenBank/DDBJ whole genome shotgun (WGS) entry which is preliminary data.</text>
</comment>
<dbReference type="InterPro" id="IPR029063">
    <property type="entry name" value="SAM-dependent_MTases_sf"/>
</dbReference>
<dbReference type="KEGG" id="bdw:94336911"/>
<evidence type="ECO:0000313" key="2">
    <source>
        <dbReference type="EMBL" id="KAK2194330.1"/>
    </source>
</evidence>
<organism evidence="2 5">
    <name type="scientific">Babesia duncani</name>
    <dbReference type="NCBI Taxonomy" id="323732"/>
    <lineage>
        <taxon>Eukaryota</taxon>
        <taxon>Sar</taxon>
        <taxon>Alveolata</taxon>
        <taxon>Apicomplexa</taxon>
        <taxon>Aconoidasida</taxon>
        <taxon>Piroplasmida</taxon>
        <taxon>Babesiidae</taxon>
        <taxon>Babesia</taxon>
    </lineage>
</organism>
<dbReference type="GeneID" id="94336911"/>
<gene>
    <name evidence="4" type="ORF">BdWA1_002614</name>
    <name evidence="3" type="ORF">BdWA1_003681</name>
    <name evidence="2" type="ORF">BdWA1_004202</name>
</gene>
<proteinExistence type="inferred from homology"/>
<dbReference type="Pfam" id="PF05063">
    <property type="entry name" value="MT-A70"/>
    <property type="match status" value="1"/>
</dbReference>
<dbReference type="GO" id="GO:0036396">
    <property type="term" value="C:RNA N6-methyladenosine methyltransferase complex"/>
    <property type="evidence" value="ECO:0007669"/>
    <property type="project" value="TreeGrafter"/>
</dbReference>
<sequence length="476" mass="55017">MSSKPSGNSKININITEEDFPWNSFELTCCIAKVLLQLYDKSNKSKVFPISSRVILHVLKRNFNSCNRVRLLRLATVTMLEKILNHLANTASEKHTTKRSGDKYYSFMVYEPCCTVSKINDTVYVVDIHSDILKKALRKNTKKRVQAESTIPTNNETSSIDVDVNDTLFAVLNNPTAIQKIRQAEFQTRNGSIIRDICEFGTRQECMYKNPLSFFCPKVHFRRIILPHTNISLGDCSYLDTCRHIETCRFVHYEVEDEKMGIKPLKQVDKTDGAQWISCDVRKLDFSIFNPYIAVVMADPPWDIHMDLPYGTMKDSEMKNLKIQDIQSEGLLFLWVTGRTLEVGKECMELWGYRLIDEILWIKTNQLQRVIRTGRTGHWINHSKEHCLIGIKGTPNINRYIDCDVLVSEVRETSRKPDEIYRIIERIAPGSLKLEIFGRGHNIRNNWITLGNELDGYKLSHSIIKKRYEAGLNNCK</sequence>
<dbReference type="PROSITE" id="PS51143">
    <property type="entry name" value="MT_A70"/>
    <property type="match status" value="1"/>
</dbReference>
<dbReference type="Proteomes" id="UP001214638">
    <property type="component" value="Unassembled WGS sequence"/>
</dbReference>
<reference evidence="2" key="1">
    <citation type="journal article" date="2023" name="Nat. Microbiol.">
        <title>Babesia duncani multi-omics identifies virulence factors and drug targets.</title>
        <authorList>
            <person name="Singh P."/>
            <person name="Lonardi S."/>
            <person name="Liang Q."/>
            <person name="Vydyam P."/>
            <person name="Khabirova E."/>
            <person name="Fang T."/>
            <person name="Gihaz S."/>
            <person name="Thekkiniath J."/>
            <person name="Munshi M."/>
            <person name="Abel S."/>
            <person name="Ciampossin L."/>
            <person name="Batugedara G."/>
            <person name="Gupta M."/>
            <person name="Lu X.M."/>
            <person name="Lenz T."/>
            <person name="Chakravarty S."/>
            <person name="Cornillot E."/>
            <person name="Hu Y."/>
            <person name="Ma W."/>
            <person name="Gonzalez L.M."/>
            <person name="Sanchez S."/>
            <person name="Estrada K."/>
            <person name="Sanchez-Flores A."/>
            <person name="Montero E."/>
            <person name="Harb O.S."/>
            <person name="Le Roch K.G."/>
            <person name="Mamoun C.B."/>
        </authorList>
    </citation>
    <scope>NUCLEOTIDE SEQUENCE</scope>
    <source>
        <strain evidence="2">WA1</strain>
    </source>
</reference>
<dbReference type="PANTHER" id="PTHR12829:SF2">
    <property type="entry name" value="N6-ADENOSINE-METHYLTRANSFERASE MT-A70-LIKE"/>
    <property type="match status" value="1"/>
</dbReference>
<dbReference type="GO" id="GO:0008168">
    <property type="term" value="F:methyltransferase activity"/>
    <property type="evidence" value="ECO:0007669"/>
    <property type="project" value="UniProtKB-KW"/>
</dbReference>
<dbReference type="EMBL" id="JALLKP010000157">
    <property type="protein sequence ID" value="KAK2194330.1"/>
    <property type="molecule type" value="Genomic_DNA"/>
</dbReference>
<evidence type="ECO:0000313" key="3">
    <source>
        <dbReference type="EMBL" id="KAK2194840.1"/>
    </source>
</evidence>
<evidence type="ECO:0000313" key="4">
    <source>
        <dbReference type="EMBL" id="KAK2196016.1"/>
    </source>
</evidence>
<keyword evidence="2" id="KW-0489">Methyltransferase</keyword>
<dbReference type="GO" id="GO:0005634">
    <property type="term" value="C:nucleus"/>
    <property type="evidence" value="ECO:0007669"/>
    <property type="project" value="TreeGrafter"/>
</dbReference>
<dbReference type="RefSeq" id="XP_067802858.1">
    <property type="nucleotide sequence ID" value="XM_067947636.1"/>
</dbReference>
<keyword evidence="5" id="KW-1185">Reference proteome</keyword>
<protein>
    <submittedName>
        <fullName evidence="2">Bifunctional MT-A70-like/S-adenosyl-L-methionine-dependent methyltransferase superfamily</fullName>
    </submittedName>
</protein>
<dbReference type="EMBL" id="JALLKP010000003">
    <property type="protein sequence ID" value="KAK2196016.1"/>
    <property type="molecule type" value="Genomic_DNA"/>
</dbReference>
<evidence type="ECO:0000256" key="1">
    <source>
        <dbReference type="PROSITE-ProRule" id="PRU00489"/>
    </source>
</evidence>
<keyword evidence="2" id="KW-0808">Transferase</keyword>
<dbReference type="EMBL" id="JALLKP010000037">
    <property type="protein sequence ID" value="KAK2194840.1"/>
    <property type="molecule type" value="Genomic_DNA"/>
</dbReference>
<dbReference type="GO" id="GO:0032259">
    <property type="term" value="P:methylation"/>
    <property type="evidence" value="ECO:0007669"/>
    <property type="project" value="UniProtKB-KW"/>
</dbReference>
<dbReference type="InterPro" id="IPR007757">
    <property type="entry name" value="MT-A70-like"/>
</dbReference>
<dbReference type="PANTHER" id="PTHR12829">
    <property type="entry name" value="N6-ADENOSINE-METHYLTRANSFERASE"/>
    <property type="match status" value="1"/>
</dbReference>
<dbReference type="AlphaFoldDB" id="A0AAD9PGF0"/>
<dbReference type="SUPFAM" id="SSF53335">
    <property type="entry name" value="S-adenosyl-L-methionine-dependent methyltransferases"/>
    <property type="match status" value="1"/>
</dbReference>
<accession>A0AAD9PGF0</accession>
<comment type="similarity">
    <text evidence="1">Belongs to the MT-A70-like family.</text>
</comment>
<evidence type="ECO:0000313" key="5">
    <source>
        <dbReference type="Proteomes" id="UP001214638"/>
    </source>
</evidence>
<name>A0AAD9PGF0_9APIC</name>